<dbReference type="OrthoDB" id="5867022at2759"/>
<name>A0A0B1SXI9_OESDE</name>
<feature type="domain" description="SXP/RAL-2 family protein Ani s 5-like cation-binding" evidence="1">
    <location>
        <begin position="2"/>
        <end position="81"/>
    </location>
</feature>
<evidence type="ECO:0000313" key="3">
    <source>
        <dbReference type="Proteomes" id="UP000053660"/>
    </source>
</evidence>
<keyword evidence="3" id="KW-1185">Reference proteome</keyword>
<dbReference type="EMBL" id="KN553931">
    <property type="protein sequence ID" value="KHJ89654.1"/>
    <property type="molecule type" value="Genomic_DNA"/>
</dbReference>
<dbReference type="AlphaFoldDB" id="A0A0B1SXI9"/>
<dbReference type="Pfam" id="PF02520">
    <property type="entry name" value="ANIS5_cation-bd"/>
    <property type="match status" value="1"/>
</dbReference>
<organism evidence="2 3">
    <name type="scientific">Oesophagostomum dentatum</name>
    <name type="common">Nodular worm</name>
    <dbReference type="NCBI Taxonomy" id="61180"/>
    <lineage>
        <taxon>Eukaryota</taxon>
        <taxon>Metazoa</taxon>
        <taxon>Ecdysozoa</taxon>
        <taxon>Nematoda</taxon>
        <taxon>Chromadorea</taxon>
        <taxon>Rhabditida</taxon>
        <taxon>Rhabditina</taxon>
        <taxon>Rhabditomorpha</taxon>
        <taxon>Strongyloidea</taxon>
        <taxon>Strongylidae</taxon>
        <taxon>Oesophagostomum</taxon>
    </lineage>
</organism>
<gene>
    <name evidence="2" type="ORF">OESDEN_10516</name>
</gene>
<dbReference type="Proteomes" id="UP000053660">
    <property type="component" value="Unassembled WGS sequence"/>
</dbReference>
<accession>A0A0B1SXI9</accession>
<evidence type="ECO:0000313" key="2">
    <source>
        <dbReference type="EMBL" id="KHJ89654.1"/>
    </source>
</evidence>
<sequence>MRWARKYLLEERLSDFSKKDEEFNEELKENIYNLLKDLPCVYEEYNEIMENETQTYQERRQAVDALKKEHSFAVALLKYATDLVSMKGRKYRKVDPRPGMEFYLRQRTKLVQRRLKGTRKQDNLKRLVHPGEISNSSLIMQETEEYANNSLQGTA</sequence>
<dbReference type="InterPro" id="IPR003677">
    <property type="entry name" value="ANIS5_cation-bd"/>
</dbReference>
<protein>
    <recommendedName>
        <fullName evidence="1">SXP/RAL-2 family protein Ani s 5-like cation-binding domain-containing protein</fullName>
    </recommendedName>
</protein>
<evidence type="ECO:0000259" key="1">
    <source>
        <dbReference type="Pfam" id="PF02520"/>
    </source>
</evidence>
<proteinExistence type="predicted"/>
<reference evidence="2 3" key="1">
    <citation type="submission" date="2014-03" db="EMBL/GenBank/DDBJ databases">
        <title>Draft genome of the hookworm Oesophagostomum dentatum.</title>
        <authorList>
            <person name="Mitreva M."/>
        </authorList>
    </citation>
    <scope>NUCLEOTIDE SEQUENCE [LARGE SCALE GENOMIC DNA]</scope>
    <source>
        <strain evidence="2 3">OD-Hann</strain>
    </source>
</reference>